<dbReference type="Gene3D" id="1.20.920.10">
    <property type="entry name" value="Bromodomain-like"/>
    <property type="match status" value="1"/>
</dbReference>
<keyword evidence="1 2" id="KW-0103">Bromodomain</keyword>
<evidence type="ECO:0000256" key="1">
    <source>
        <dbReference type="ARBA" id="ARBA00023117"/>
    </source>
</evidence>
<name>A0A183AZ83_9TREM</name>
<evidence type="ECO:0000313" key="7">
    <source>
        <dbReference type="WBParaSite" id="ECPE_0001230401-mRNA-1"/>
    </source>
</evidence>
<dbReference type="InterPro" id="IPR001487">
    <property type="entry name" value="Bromodomain"/>
</dbReference>
<dbReference type="CDD" id="cd04369">
    <property type="entry name" value="Bromodomain"/>
    <property type="match status" value="1"/>
</dbReference>
<dbReference type="SUPFAM" id="SSF47370">
    <property type="entry name" value="Bromodomain"/>
    <property type="match status" value="1"/>
</dbReference>
<evidence type="ECO:0000313" key="5">
    <source>
        <dbReference type="EMBL" id="VDP89541.1"/>
    </source>
</evidence>
<sequence length="422" mass="47144">MSSVGEDRRSEVALARELFDSFMSRSLAQLTYPFMEEVDPEALGLKDYRSIVTEPMWLKRMGEKFDQGVYRNIREFVCDFRLMLLNCYRYNGVTSRIGRMAEKMELLFEQKLQLMPPDIRAKSSIQATLGSGTTEDELSDCGLPRRRSSNRLFVSGDSRQLTPMRAIMDELEHAIQPGSGGVTASLIPGPNDSSGFSTSTSGPQSMSAATSSEERVAILVARLSLWRVRRLEEALLSTWATWWNDQGGPIGQEITDHTPELLEAYQFLWLSDPFLGISDSLAYCSRLTQHDGHINQPMDQNSRGLCLFDLELAFSVAPQASQLLATCMTILLATPKERGQFVAALSNATSASTCNDDTAADASNSSGRRSRAGANNLLASVKPLPYRVWERRLAARVESWYRVLWDRGKGRLLSVSFLLHKM</sequence>
<dbReference type="Pfam" id="PF00439">
    <property type="entry name" value="Bromodomain"/>
    <property type="match status" value="1"/>
</dbReference>
<evidence type="ECO:0000256" key="2">
    <source>
        <dbReference type="PROSITE-ProRule" id="PRU00035"/>
    </source>
</evidence>
<dbReference type="PRINTS" id="PR00503">
    <property type="entry name" value="BROMODOMAIN"/>
</dbReference>
<gene>
    <name evidence="5" type="ORF">ECPE_LOCUS12269</name>
</gene>
<accession>A0A183AZ83</accession>
<organism evidence="7">
    <name type="scientific">Echinostoma caproni</name>
    <dbReference type="NCBI Taxonomy" id="27848"/>
    <lineage>
        <taxon>Eukaryota</taxon>
        <taxon>Metazoa</taxon>
        <taxon>Spiralia</taxon>
        <taxon>Lophotrochozoa</taxon>
        <taxon>Platyhelminthes</taxon>
        <taxon>Trematoda</taxon>
        <taxon>Digenea</taxon>
        <taxon>Plagiorchiida</taxon>
        <taxon>Echinostomata</taxon>
        <taxon>Echinostomatoidea</taxon>
        <taxon>Echinostomatidae</taxon>
        <taxon>Echinostoma</taxon>
    </lineage>
</organism>
<protein>
    <submittedName>
        <fullName evidence="7">Bromo domain-containing protein</fullName>
    </submittedName>
</protein>
<dbReference type="InterPro" id="IPR036427">
    <property type="entry name" value="Bromodomain-like_sf"/>
</dbReference>
<evidence type="ECO:0000259" key="4">
    <source>
        <dbReference type="PROSITE" id="PS50014"/>
    </source>
</evidence>
<dbReference type="OrthoDB" id="1870062at2759"/>
<feature type="region of interest" description="Disordered" evidence="3">
    <location>
        <begin position="187"/>
        <end position="209"/>
    </location>
</feature>
<dbReference type="PROSITE" id="PS50014">
    <property type="entry name" value="BROMODOMAIN_2"/>
    <property type="match status" value="1"/>
</dbReference>
<dbReference type="InterPro" id="IPR040214">
    <property type="entry name" value="BRD10"/>
</dbReference>
<dbReference type="WBParaSite" id="ECPE_0001230401-mRNA-1">
    <property type="protein sequence ID" value="ECPE_0001230401-mRNA-1"/>
    <property type="gene ID" value="ECPE_0001230401"/>
</dbReference>
<dbReference type="InterPro" id="IPR018359">
    <property type="entry name" value="Bromodomain_CS"/>
</dbReference>
<proteinExistence type="predicted"/>
<feature type="domain" description="Bromo" evidence="4">
    <location>
        <begin position="26"/>
        <end position="98"/>
    </location>
</feature>
<dbReference type="SMART" id="SM00297">
    <property type="entry name" value="BROMO"/>
    <property type="match status" value="1"/>
</dbReference>
<evidence type="ECO:0000256" key="3">
    <source>
        <dbReference type="SAM" id="MobiDB-lite"/>
    </source>
</evidence>
<reference evidence="7" key="1">
    <citation type="submission" date="2016-06" db="UniProtKB">
        <authorList>
            <consortium name="WormBaseParasite"/>
        </authorList>
    </citation>
    <scope>IDENTIFICATION</scope>
</reference>
<dbReference type="EMBL" id="UZAN01052520">
    <property type="protein sequence ID" value="VDP89541.1"/>
    <property type="molecule type" value="Genomic_DNA"/>
</dbReference>
<evidence type="ECO:0000313" key="6">
    <source>
        <dbReference type="Proteomes" id="UP000272942"/>
    </source>
</evidence>
<dbReference type="AlphaFoldDB" id="A0A183AZ83"/>
<dbReference type="PANTHER" id="PTHR31095:SF3">
    <property type="entry name" value="RIKEN CDNA 9930021J03 GENE"/>
    <property type="match status" value="1"/>
</dbReference>
<feature type="compositionally biased region" description="Polar residues" evidence="3">
    <location>
        <begin position="191"/>
        <end position="209"/>
    </location>
</feature>
<dbReference type="PANTHER" id="PTHR31095">
    <property type="entry name" value="RIKEN CDNA 9930021J03 GENE"/>
    <property type="match status" value="1"/>
</dbReference>
<reference evidence="5 6" key="2">
    <citation type="submission" date="2018-11" db="EMBL/GenBank/DDBJ databases">
        <authorList>
            <consortium name="Pathogen Informatics"/>
        </authorList>
    </citation>
    <scope>NUCLEOTIDE SEQUENCE [LARGE SCALE GENOMIC DNA]</scope>
    <source>
        <strain evidence="5 6">Egypt</strain>
    </source>
</reference>
<dbReference type="Proteomes" id="UP000272942">
    <property type="component" value="Unassembled WGS sequence"/>
</dbReference>
<dbReference type="PROSITE" id="PS00633">
    <property type="entry name" value="BROMODOMAIN_1"/>
    <property type="match status" value="1"/>
</dbReference>
<keyword evidence="6" id="KW-1185">Reference proteome</keyword>